<accession>A0ABT3FS63</accession>
<feature type="region of interest" description="Disordered" evidence="1">
    <location>
        <begin position="46"/>
        <end position="70"/>
    </location>
</feature>
<dbReference type="SUPFAM" id="SSF53756">
    <property type="entry name" value="UDP-Glycosyltransferase/glycogen phosphorylase"/>
    <property type="match status" value="1"/>
</dbReference>
<evidence type="ECO:0000313" key="3">
    <source>
        <dbReference type="Proteomes" id="UP001207930"/>
    </source>
</evidence>
<proteinExistence type="predicted"/>
<name>A0ABT3FS63_9BACT</name>
<dbReference type="Pfam" id="PF13692">
    <property type="entry name" value="Glyco_trans_1_4"/>
    <property type="match status" value="1"/>
</dbReference>
<comment type="caution">
    <text evidence="2">The sequence shown here is derived from an EMBL/GenBank/DDBJ whole genome shotgun (WGS) entry which is preliminary data.</text>
</comment>
<dbReference type="Proteomes" id="UP001207930">
    <property type="component" value="Unassembled WGS sequence"/>
</dbReference>
<keyword evidence="3" id="KW-1185">Reference proteome</keyword>
<sequence>MRCLWITRQDPRPADSGELIYTLGLLKALAAQPGMDITVLAHHPNPRPCARGNAATDDPQRRLEQGKASYENGDPSAAVAHLQAARQDPRLAEEAAGLAERITAEIEGAPKNASRFGGRGQAVNWELHGTIPSGRLRSLASTLPGDAFRLGNPVQRAELKRLLEKKWDWIVIDQAACAWALGMIGKEQKVVYLAHNHEATVRREVAADGRGSLPMRMALKLDATKYARMEAALCRRADLISAITPRDAEAFKKENPGKPVCVLPPGYTGSIPDGPPRPITEESPRTVLLAGTFEWLAKRRNLESFLKAAAAPFQEAKIAFQVAGKADPEWFAALARQYPWASFAANVPSMAPYLDQARIGLIPEALGGGFKLKALDYIFRGLPLASVEAALSGVPVDPATEAIAAPDPESLALAVAGKIDDLAFLNHAASRAVDACRHAFHWEDRGELLGRALGNPDAFRS</sequence>
<dbReference type="Gene3D" id="3.40.50.2000">
    <property type="entry name" value="Glycogen Phosphorylase B"/>
    <property type="match status" value="2"/>
</dbReference>
<evidence type="ECO:0000256" key="1">
    <source>
        <dbReference type="SAM" id="MobiDB-lite"/>
    </source>
</evidence>
<gene>
    <name evidence="2" type="ORF">OKA04_13855</name>
</gene>
<organism evidence="2 3">
    <name type="scientific">Luteolibacter flavescens</name>
    <dbReference type="NCBI Taxonomy" id="1859460"/>
    <lineage>
        <taxon>Bacteria</taxon>
        <taxon>Pseudomonadati</taxon>
        <taxon>Verrucomicrobiota</taxon>
        <taxon>Verrucomicrobiia</taxon>
        <taxon>Verrucomicrobiales</taxon>
        <taxon>Verrucomicrobiaceae</taxon>
        <taxon>Luteolibacter</taxon>
    </lineage>
</organism>
<evidence type="ECO:0000313" key="2">
    <source>
        <dbReference type="EMBL" id="MCW1885820.1"/>
    </source>
</evidence>
<dbReference type="RefSeq" id="WP_264501777.1">
    <property type="nucleotide sequence ID" value="NZ_JAPDDS010000007.1"/>
</dbReference>
<dbReference type="EMBL" id="JAPDDS010000007">
    <property type="protein sequence ID" value="MCW1885820.1"/>
    <property type="molecule type" value="Genomic_DNA"/>
</dbReference>
<reference evidence="2 3" key="1">
    <citation type="submission" date="2022-10" db="EMBL/GenBank/DDBJ databases">
        <title>Luteolibacter flavescens strain MCCC 1K03193, whole genome shotgun sequencing project.</title>
        <authorList>
            <person name="Zhao G."/>
            <person name="Shen L."/>
        </authorList>
    </citation>
    <scope>NUCLEOTIDE SEQUENCE [LARGE SCALE GENOMIC DNA]</scope>
    <source>
        <strain evidence="2 3">MCCC 1K03193</strain>
    </source>
</reference>
<protein>
    <submittedName>
        <fullName evidence="2">Glycosyltransferase</fullName>
    </submittedName>
</protein>